<organism evidence="2 3">
    <name type="scientific">Characodon lateralis</name>
    <dbReference type="NCBI Taxonomy" id="208331"/>
    <lineage>
        <taxon>Eukaryota</taxon>
        <taxon>Metazoa</taxon>
        <taxon>Chordata</taxon>
        <taxon>Craniata</taxon>
        <taxon>Vertebrata</taxon>
        <taxon>Euteleostomi</taxon>
        <taxon>Actinopterygii</taxon>
        <taxon>Neopterygii</taxon>
        <taxon>Teleostei</taxon>
        <taxon>Neoteleostei</taxon>
        <taxon>Acanthomorphata</taxon>
        <taxon>Ovalentaria</taxon>
        <taxon>Atherinomorphae</taxon>
        <taxon>Cyprinodontiformes</taxon>
        <taxon>Goodeidae</taxon>
        <taxon>Characodon</taxon>
    </lineage>
</organism>
<dbReference type="EMBL" id="JAHUTJ010059683">
    <property type="protein sequence ID" value="MED6288046.1"/>
    <property type="molecule type" value="Genomic_DNA"/>
</dbReference>
<keyword evidence="1" id="KW-0175">Coiled coil</keyword>
<gene>
    <name evidence="2" type="ORF">CHARACLAT_022536</name>
</gene>
<reference evidence="2 3" key="1">
    <citation type="submission" date="2021-06" db="EMBL/GenBank/DDBJ databases">
        <authorList>
            <person name="Palmer J.M."/>
        </authorList>
    </citation>
    <scope>NUCLEOTIDE SEQUENCE [LARGE SCALE GENOMIC DNA]</scope>
    <source>
        <strain evidence="2 3">CL_MEX2019</strain>
        <tissue evidence="2">Muscle</tissue>
    </source>
</reference>
<proteinExistence type="predicted"/>
<accession>A0ABU7EMQ5</accession>
<evidence type="ECO:0000313" key="3">
    <source>
        <dbReference type="Proteomes" id="UP001352852"/>
    </source>
</evidence>
<protein>
    <submittedName>
        <fullName evidence="2">Uncharacterized protein</fullName>
    </submittedName>
</protein>
<feature type="coiled-coil region" evidence="1">
    <location>
        <begin position="181"/>
        <end position="410"/>
    </location>
</feature>
<evidence type="ECO:0000256" key="1">
    <source>
        <dbReference type="SAM" id="Coils"/>
    </source>
</evidence>
<sequence length="675" mass="79012">MTILHEEFTHTQAERDSLFSKMANSQSFTEELEKLQSKLTALSEERDQLQEIVEGLREEKKELRAHLEEKIEMMHCEFQQKLLSNPNPLKDEQIQLQEEARKEVNQMKAVLQENEKLILDKQKELEVLKESRKLLEEEIMELRSQMLELQSSSGTEKPLTEELECLKADRECLLAERTAITQHSKEVLEKLQSRLTALSEERDQLQEMLREKQELETQLCKKTEMLETEIGEVNTSVHTITEQKRQLEEHLQQLLEKITDLANNLEIVEAERNFLLSEKENNLQNHKEEMEKLQFSLMALSQKNDLLQEVLVELREEKEQLGAQLQEKINMRPAFQEKLTQQELLSVQTQTEKEEQEAKFQQEDLQEELQKQKERRALAEVELDSSKQFVSEANTSLSALRQQLNNLEQRPSTVRGTISRLQDSASHLDEAFGKFQQFTQTCLTYDSETPEEVMRVQCSLKHTYLTSHPKSVMVAYDLAVFEESRLQDLLLSRVGAPKYSVNNQDFHSLWNQRLSELLVKHQLYQRKMESILEKLWANLTSYLSVRRAEIIERVKFKEALQAGINQPVFNELECILSQEAERRRSVIQNVKRLLQVIYNEHNNIFEELKQLDTQRDSQLGDEKRKNVTLLQELEGTPLKTESSLLMDYKQLALQLQQAVGDLKVLLRNITKTAET</sequence>
<name>A0ABU7EMQ5_9TELE</name>
<keyword evidence="3" id="KW-1185">Reference proteome</keyword>
<evidence type="ECO:0000313" key="2">
    <source>
        <dbReference type="EMBL" id="MED6288046.1"/>
    </source>
</evidence>
<feature type="coiled-coil region" evidence="1">
    <location>
        <begin position="25"/>
        <end position="152"/>
    </location>
</feature>
<comment type="caution">
    <text evidence="2">The sequence shown here is derived from an EMBL/GenBank/DDBJ whole genome shotgun (WGS) entry which is preliminary data.</text>
</comment>
<dbReference type="Proteomes" id="UP001352852">
    <property type="component" value="Unassembled WGS sequence"/>
</dbReference>